<accession>A0ABU0RFI3</accession>
<feature type="region of interest" description="Disordered" evidence="1">
    <location>
        <begin position="96"/>
        <end position="116"/>
    </location>
</feature>
<comment type="caution">
    <text evidence="2">The sequence shown here is derived from an EMBL/GenBank/DDBJ whole genome shotgun (WGS) entry which is preliminary data.</text>
</comment>
<dbReference type="Proteomes" id="UP001223072">
    <property type="component" value="Unassembled WGS sequence"/>
</dbReference>
<reference evidence="2 3" key="1">
    <citation type="submission" date="2023-07" db="EMBL/GenBank/DDBJ databases">
        <title>Comparative genomics of wheat-associated soil bacteria to identify genetic determinants of phenazine resistance.</title>
        <authorList>
            <person name="Mouncey N."/>
        </authorList>
    </citation>
    <scope>NUCLEOTIDE SEQUENCE [LARGE SCALE GENOMIC DNA]</scope>
    <source>
        <strain evidence="2 3">W2I16</strain>
    </source>
</reference>
<dbReference type="RefSeq" id="WP_053747020.1">
    <property type="nucleotide sequence ID" value="NZ_JAUSZS010000002.1"/>
</dbReference>
<keyword evidence="3" id="KW-1185">Reference proteome</keyword>
<gene>
    <name evidence="2" type="ORF">QFZ49_000664</name>
</gene>
<evidence type="ECO:0000313" key="3">
    <source>
        <dbReference type="Proteomes" id="UP001223072"/>
    </source>
</evidence>
<evidence type="ECO:0000256" key="1">
    <source>
        <dbReference type="SAM" id="MobiDB-lite"/>
    </source>
</evidence>
<dbReference type="EMBL" id="JAUSZS010000002">
    <property type="protein sequence ID" value="MDQ0930757.1"/>
    <property type="molecule type" value="Genomic_DNA"/>
</dbReference>
<sequence>MSGRYEADPAGLRRSGVEVGELPTLARKIGDDFISDQANYRGLNGYSDEFYSQTQPRYEANNESCLAAIRALGDAFTGLESAIFGNHRNIVNTQQDANDLIHQQSSKLDGQGGGKH</sequence>
<organism evidence="2 3">
    <name type="scientific">Streptomyces turgidiscabies</name>
    <dbReference type="NCBI Taxonomy" id="85558"/>
    <lineage>
        <taxon>Bacteria</taxon>
        <taxon>Bacillati</taxon>
        <taxon>Actinomycetota</taxon>
        <taxon>Actinomycetes</taxon>
        <taxon>Kitasatosporales</taxon>
        <taxon>Streptomycetaceae</taxon>
        <taxon>Streptomyces</taxon>
    </lineage>
</organism>
<name>A0ABU0RFI3_9ACTN</name>
<proteinExistence type="predicted"/>
<feature type="compositionally biased region" description="Polar residues" evidence="1">
    <location>
        <begin position="96"/>
        <end position="108"/>
    </location>
</feature>
<protein>
    <submittedName>
        <fullName evidence="2">Uncharacterized protein</fullName>
    </submittedName>
</protein>
<evidence type="ECO:0000313" key="2">
    <source>
        <dbReference type="EMBL" id="MDQ0930757.1"/>
    </source>
</evidence>